<reference evidence="1 2" key="1">
    <citation type="submission" date="2013-04" db="EMBL/GenBank/DDBJ databases">
        <title>The Genome Sequence of Bacteroides massiliensis dnLKV3.</title>
        <authorList>
            <consortium name="The Broad Institute Genomics Platform"/>
            <consortium name="The Broad Institute Genome Sequencing Center for Infectious Disease"/>
            <person name="Earl A."/>
            <person name="Xavier R."/>
            <person name="Kuhn K."/>
            <person name="Stappenbeck T."/>
            <person name="Walker B."/>
            <person name="Young S."/>
            <person name="Zeng Q."/>
            <person name="Gargeya S."/>
            <person name="Fitzgerald M."/>
            <person name="Haas B."/>
            <person name="Abouelleil A."/>
            <person name="Allen A.W."/>
            <person name="Alvarado L."/>
            <person name="Arachchi H.M."/>
            <person name="Berlin A.M."/>
            <person name="Chapman S.B."/>
            <person name="Gainer-Dewar J."/>
            <person name="Goldberg J."/>
            <person name="Griggs A."/>
            <person name="Gujja S."/>
            <person name="Hansen M."/>
            <person name="Howarth C."/>
            <person name="Imamovic A."/>
            <person name="Ireland A."/>
            <person name="Larimer J."/>
            <person name="McCowan C."/>
            <person name="Murphy C."/>
            <person name="Pearson M."/>
            <person name="Poon T.W."/>
            <person name="Priest M."/>
            <person name="Roberts A."/>
            <person name="Saif S."/>
            <person name="Shea T."/>
            <person name="Sisk P."/>
            <person name="Sykes S."/>
            <person name="Wortman J."/>
            <person name="Nusbaum C."/>
            <person name="Birren B."/>
        </authorList>
    </citation>
    <scope>NUCLEOTIDE SEQUENCE [LARGE SCALE GENOMIC DNA]</scope>
    <source>
        <strain evidence="2">dnLKV3</strain>
    </source>
</reference>
<sequence length="37" mass="4334">MSTSDVLNMFKKKELEYRNAAESSYLCISQHKKLKLV</sequence>
<comment type="caution">
    <text evidence="1">The sequence shown here is derived from an EMBL/GenBank/DDBJ whole genome shotgun (WGS) entry which is preliminary data.</text>
</comment>
<dbReference type="PATRIC" id="fig|1235788.3.peg.190"/>
<keyword evidence="2" id="KW-1185">Reference proteome</keyword>
<proteinExistence type="predicted"/>
<organism evidence="1 2">
    <name type="scientific">Phocaeicola sartorii</name>
    <dbReference type="NCBI Taxonomy" id="671267"/>
    <lineage>
        <taxon>Bacteria</taxon>
        <taxon>Pseudomonadati</taxon>
        <taxon>Bacteroidota</taxon>
        <taxon>Bacteroidia</taxon>
        <taxon>Bacteroidales</taxon>
        <taxon>Bacteroidaceae</taxon>
        <taxon>Phocaeicola</taxon>
    </lineage>
</organism>
<dbReference type="AlphaFoldDB" id="R9IDI3"/>
<protein>
    <submittedName>
        <fullName evidence="1">Uncharacterized protein</fullName>
    </submittedName>
</protein>
<dbReference type="EMBL" id="ASSP01000003">
    <property type="protein sequence ID" value="EOS16518.1"/>
    <property type="molecule type" value="Genomic_DNA"/>
</dbReference>
<dbReference type="STRING" id="1235788.C802_00197"/>
<name>R9IDI3_9BACT</name>
<dbReference type="HOGENOM" id="CLU_3340132_0_0_10"/>
<evidence type="ECO:0000313" key="2">
    <source>
        <dbReference type="Proteomes" id="UP000014200"/>
    </source>
</evidence>
<gene>
    <name evidence="1" type="ORF">C802_00197</name>
</gene>
<dbReference type="Proteomes" id="UP000014200">
    <property type="component" value="Unassembled WGS sequence"/>
</dbReference>
<evidence type="ECO:0000313" key="1">
    <source>
        <dbReference type="EMBL" id="EOS16518.1"/>
    </source>
</evidence>
<accession>R9IDI3</accession>